<gene>
    <name evidence="1" type="ordered locus">sce8476</name>
</gene>
<dbReference type="AlphaFoldDB" id="A9FUM2"/>
<dbReference type="Proteomes" id="UP000002139">
    <property type="component" value="Chromosome"/>
</dbReference>
<proteinExistence type="predicted"/>
<protein>
    <submittedName>
        <fullName evidence="1">Uncharacterized protein</fullName>
    </submittedName>
</protein>
<dbReference type="EMBL" id="AM746676">
    <property type="protein sequence ID" value="CAN98646.1"/>
    <property type="molecule type" value="Genomic_DNA"/>
</dbReference>
<dbReference type="HOGENOM" id="CLU_2425364_0_0_7"/>
<accession>A9FUM2</accession>
<dbReference type="KEGG" id="scl:sce8476"/>
<evidence type="ECO:0000313" key="2">
    <source>
        <dbReference type="Proteomes" id="UP000002139"/>
    </source>
</evidence>
<evidence type="ECO:0000313" key="1">
    <source>
        <dbReference type="EMBL" id="CAN98646.1"/>
    </source>
</evidence>
<organism evidence="1 2">
    <name type="scientific">Sorangium cellulosum (strain So ce56)</name>
    <name type="common">Polyangium cellulosum (strain So ce56)</name>
    <dbReference type="NCBI Taxonomy" id="448385"/>
    <lineage>
        <taxon>Bacteria</taxon>
        <taxon>Pseudomonadati</taxon>
        <taxon>Myxococcota</taxon>
        <taxon>Polyangia</taxon>
        <taxon>Polyangiales</taxon>
        <taxon>Polyangiaceae</taxon>
        <taxon>Sorangium</taxon>
    </lineage>
</organism>
<dbReference type="OrthoDB" id="1551269at2"/>
<name>A9FUM2_SORC5</name>
<dbReference type="RefSeq" id="WP_012241085.1">
    <property type="nucleotide sequence ID" value="NC_010162.1"/>
</dbReference>
<dbReference type="STRING" id="448385.sce8476"/>
<keyword evidence="2" id="KW-1185">Reference proteome</keyword>
<sequence>MKATGTCPKCLCTALWYVEYVANNDPNPGTQNKATQFQLAVTGKLGLDGTSGRLEAYACQQCGYVELYLKERLPVDGKHIRELRRPQGPPYRG</sequence>
<reference evidence="1 2" key="1">
    <citation type="journal article" date="2007" name="Nat. Biotechnol.">
        <title>Complete genome sequence of the myxobacterium Sorangium cellulosum.</title>
        <authorList>
            <person name="Schneiker S."/>
            <person name="Perlova O."/>
            <person name="Kaiser O."/>
            <person name="Gerth K."/>
            <person name="Alici A."/>
            <person name="Altmeyer M.O."/>
            <person name="Bartels D."/>
            <person name="Bekel T."/>
            <person name="Beyer S."/>
            <person name="Bode E."/>
            <person name="Bode H.B."/>
            <person name="Bolten C.J."/>
            <person name="Choudhuri J.V."/>
            <person name="Doss S."/>
            <person name="Elnakady Y.A."/>
            <person name="Frank B."/>
            <person name="Gaigalat L."/>
            <person name="Goesmann A."/>
            <person name="Groeger C."/>
            <person name="Gross F."/>
            <person name="Jelsbak L."/>
            <person name="Jelsbak L."/>
            <person name="Kalinowski J."/>
            <person name="Kegler C."/>
            <person name="Knauber T."/>
            <person name="Konietzny S."/>
            <person name="Kopp M."/>
            <person name="Krause L."/>
            <person name="Krug D."/>
            <person name="Linke B."/>
            <person name="Mahmud T."/>
            <person name="Martinez-Arias R."/>
            <person name="McHardy A.C."/>
            <person name="Merai M."/>
            <person name="Meyer F."/>
            <person name="Mormann S."/>
            <person name="Munoz-Dorado J."/>
            <person name="Perez J."/>
            <person name="Pradella S."/>
            <person name="Rachid S."/>
            <person name="Raddatz G."/>
            <person name="Rosenau F."/>
            <person name="Rueckert C."/>
            <person name="Sasse F."/>
            <person name="Scharfe M."/>
            <person name="Schuster S.C."/>
            <person name="Suen G."/>
            <person name="Treuner-Lange A."/>
            <person name="Velicer G.J."/>
            <person name="Vorholter F.-J."/>
            <person name="Weissman K.J."/>
            <person name="Welch R.D."/>
            <person name="Wenzel S.C."/>
            <person name="Whitworth D.E."/>
            <person name="Wilhelm S."/>
            <person name="Wittmann C."/>
            <person name="Bloecker H."/>
            <person name="Puehler A."/>
            <person name="Mueller R."/>
        </authorList>
    </citation>
    <scope>NUCLEOTIDE SEQUENCE [LARGE SCALE GENOMIC DNA]</scope>
    <source>
        <strain evidence="2">So ce56</strain>
    </source>
</reference>
<dbReference type="BioCyc" id="SCEL448385:SCE_RS43420-MONOMER"/>